<evidence type="ECO:0000313" key="2">
    <source>
        <dbReference type="EMBL" id="VUC29867.1"/>
    </source>
</evidence>
<evidence type="ECO:0000313" key="3">
    <source>
        <dbReference type="Proteomes" id="UP000766486"/>
    </source>
</evidence>
<evidence type="ECO:0008006" key="4">
    <source>
        <dbReference type="Google" id="ProtNLM"/>
    </source>
</evidence>
<dbReference type="SUPFAM" id="SSF56112">
    <property type="entry name" value="Protein kinase-like (PK-like)"/>
    <property type="match status" value="1"/>
</dbReference>
<evidence type="ECO:0000256" key="1">
    <source>
        <dbReference type="SAM" id="MobiDB-lite"/>
    </source>
</evidence>
<sequence>MLRRFGVLPILAVVHKNEDTDETLGILMPYGGRSLESLAGGYKYGMGYSSIEEDAEDSEDEHADPDPPNINHTDGDATPVPKLPITEVHFQSLVMNLWELARVGVLHGDINDRNTLYTEDGKLIMIDLGGIAPDYKGDAHALGSMILWALGRVEWDTAVSERVRKISLCLQNIKNN</sequence>
<proteinExistence type="predicted"/>
<dbReference type="EMBL" id="CABFNS010000811">
    <property type="protein sequence ID" value="VUC29867.1"/>
    <property type="molecule type" value="Genomic_DNA"/>
</dbReference>
<comment type="caution">
    <text evidence="2">The sequence shown here is derived from an EMBL/GenBank/DDBJ whole genome shotgun (WGS) entry which is preliminary data.</text>
</comment>
<name>A0ABY6UJ12_BIOOC</name>
<dbReference type="InterPro" id="IPR011009">
    <property type="entry name" value="Kinase-like_dom_sf"/>
</dbReference>
<feature type="compositionally biased region" description="Acidic residues" evidence="1">
    <location>
        <begin position="53"/>
        <end position="63"/>
    </location>
</feature>
<gene>
    <name evidence="2" type="ORF">CLO192961_LOCUS268439</name>
</gene>
<feature type="region of interest" description="Disordered" evidence="1">
    <location>
        <begin position="53"/>
        <end position="78"/>
    </location>
</feature>
<keyword evidence="3" id="KW-1185">Reference proteome</keyword>
<organism evidence="2 3">
    <name type="scientific">Bionectria ochroleuca</name>
    <name type="common">Gliocladium roseum</name>
    <dbReference type="NCBI Taxonomy" id="29856"/>
    <lineage>
        <taxon>Eukaryota</taxon>
        <taxon>Fungi</taxon>
        <taxon>Dikarya</taxon>
        <taxon>Ascomycota</taxon>
        <taxon>Pezizomycotina</taxon>
        <taxon>Sordariomycetes</taxon>
        <taxon>Hypocreomycetidae</taxon>
        <taxon>Hypocreales</taxon>
        <taxon>Bionectriaceae</taxon>
        <taxon>Clonostachys</taxon>
    </lineage>
</organism>
<reference evidence="2 3" key="1">
    <citation type="submission" date="2019-06" db="EMBL/GenBank/DDBJ databases">
        <authorList>
            <person name="Broberg M."/>
        </authorList>
    </citation>
    <scope>NUCLEOTIDE SEQUENCE [LARGE SCALE GENOMIC DNA]</scope>
</reference>
<accession>A0ABY6UJ12</accession>
<protein>
    <recommendedName>
        <fullName evidence="4">Protein kinase domain-containing protein</fullName>
    </recommendedName>
</protein>
<dbReference type="Proteomes" id="UP000766486">
    <property type="component" value="Unassembled WGS sequence"/>
</dbReference>